<organism evidence="2 3">
    <name type="scientific">Gordonia humi</name>
    <dbReference type="NCBI Taxonomy" id="686429"/>
    <lineage>
        <taxon>Bacteria</taxon>
        <taxon>Bacillati</taxon>
        <taxon>Actinomycetota</taxon>
        <taxon>Actinomycetes</taxon>
        <taxon>Mycobacteriales</taxon>
        <taxon>Gordoniaceae</taxon>
        <taxon>Gordonia</taxon>
    </lineage>
</organism>
<dbReference type="GO" id="GO:0008641">
    <property type="term" value="F:ubiquitin-like modifier activating enzyme activity"/>
    <property type="evidence" value="ECO:0007669"/>
    <property type="project" value="InterPro"/>
</dbReference>
<dbReference type="Pfam" id="PF00899">
    <property type="entry name" value="ThiF"/>
    <property type="match status" value="1"/>
</dbReference>
<evidence type="ECO:0000313" key="3">
    <source>
        <dbReference type="Proteomes" id="UP000551501"/>
    </source>
</evidence>
<dbReference type="InterPro" id="IPR000594">
    <property type="entry name" value="ThiF_NAD_FAD-bd"/>
</dbReference>
<sequence length="358" mass="36990">MPVPPLVAPALSIPPDETLRAARQIRLPEIGDVGQRRLAAARVCVIGAGGLGSPVLLYLASAGVGTIGIVDDDTVDASNLQRQIVFGRDDVGAFKAAVAADRVRALSPHTEVVEHREHLDADNAADVFDGYHLVIDGSDSFDTRYTVADTCADLGIPLVWGSVLRFDAQATVFWSAPPVGAPITLRDVFPAPPPAGEVPNCAEAGVLGALCGQLGGILVTEAVKLVCGFGEPLVGRMLVLDALGSRTDEVPLTPAAPTTAIGRVHVDDLPSTDATTLIDVRRPDETAAGVIPGAVTVPLDDLLADAAAVPVAGITVVYCGQGPRARAAVHALAAHHPGADLRILLGGYAAWSERNISR</sequence>
<dbReference type="GO" id="GO:0016779">
    <property type="term" value="F:nucleotidyltransferase activity"/>
    <property type="evidence" value="ECO:0007669"/>
    <property type="project" value="UniProtKB-KW"/>
</dbReference>
<dbReference type="InterPro" id="IPR045886">
    <property type="entry name" value="ThiF/MoeB/HesA"/>
</dbReference>
<dbReference type="GO" id="GO:0008146">
    <property type="term" value="F:sulfotransferase activity"/>
    <property type="evidence" value="ECO:0007669"/>
    <property type="project" value="TreeGrafter"/>
</dbReference>
<dbReference type="AlphaFoldDB" id="A0A840FB20"/>
<dbReference type="InterPro" id="IPR035985">
    <property type="entry name" value="Ubiquitin-activating_enz"/>
</dbReference>
<dbReference type="EMBL" id="JACIFP010000001">
    <property type="protein sequence ID" value="MBB4136697.1"/>
    <property type="molecule type" value="Genomic_DNA"/>
</dbReference>
<comment type="caution">
    <text evidence="2">The sequence shown here is derived from an EMBL/GenBank/DDBJ whole genome shotgun (WGS) entry which is preliminary data.</text>
</comment>
<protein>
    <submittedName>
        <fullName evidence="2">Adenylyltransferase/sulfurtransferase</fullName>
    </submittedName>
</protein>
<dbReference type="SMART" id="SM00450">
    <property type="entry name" value="RHOD"/>
    <property type="match status" value="1"/>
</dbReference>
<gene>
    <name evidence="2" type="ORF">BKA16_003249</name>
</gene>
<dbReference type="GO" id="GO:0004792">
    <property type="term" value="F:thiosulfate-cyanide sulfurtransferase activity"/>
    <property type="evidence" value="ECO:0007669"/>
    <property type="project" value="TreeGrafter"/>
</dbReference>
<dbReference type="PANTHER" id="PTHR10953">
    <property type="entry name" value="UBIQUITIN-ACTIVATING ENZYME E1"/>
    <property type="match status" value="1"/>
</dbReference>
<dbReference type="GO" id="GO:0005829">
    <property type="term" value="C:cytosol"/>
    <property type="evidence" value="ECO:0007669"/>
    <property type="project" value="TreeGrafter"/>
</dbReference>
<reference evidence="2 3" key="1">
    <citation type="submission" date="2020-08" db="EMBL/GenBank/DDBJ databases">
        <title>Sequencing the genomes of 1000 actinobacteria strains.</title>
        <authorList>
            <person name="Klenk H.-P."/>
        </authorList>
    </citation>
    <scope>NUCLEOTIDE SEQUENCE [LARGE SCALE GENOMIC DNA]</scope>
    <source>
        <strain evidence="2 3">DSM 45298</strain>
    </source>
</reference>
<dbReference type="Proteomes" id="UP000551501">
    <property type="component" value="Unassembled WGS sequence"/>
</dbReference>
<proteinExistence type="predicted"/>
<dbReference type="SUPFAM" id="SSF52821">
    <property type="entry name" value="Rhodanese/Cell cycle control phosphatase"/>
    <property type="match status" value="1"/>
</dbReference>
<dbReference type="SUPFAM" id="SSF69572">
    <property type="entry name" value="Activating enzymes of the ubiquitin-like proteins"/>
    <property type="match status" value="1"/>
</dbReference>
<dbReference type="Gene3D" id="3.40.50.720">
    <property type="entry name" value="NAD(P)-binding Rossmann-like Domain"/>
    <property type="match status" value="1"/>
</dbReference>
<keyword evidence="2" id="KW-0808">Transferase</keyword>
<dbReference type="CDD" id="cd00757">
    <property type="entry name" value="ThiF_MoeB_HesA_family"/>
    <property type="match status" value="1"/>
</dbReference>
<keyword evidence="3" id="KW-1185">Reference proteome</keyword>
<dbReference type="Pfam" id="PF00581">
    <property type="entry name" value="Rhodanese"/>
    <property type="match status" value="1"/>
</dbReference>
<accession>A0A840FB20</accession>
<evidence type="ECO:0000259" key="1">
    <source>
        <dbReference type="PROSITE" id="PS50206"/>
    </source>
</evidence>
<dbReference type="Gene3D" id="3.40.250.10">
    <property type="entry name" value="Rhodanese-like domain"/>
    <property type="match status" value="1"/>
</dbReference>
<dbReference type="RefSeq" id="WP_183371648.1">
    <property type="nucleotide sequence ID" value="NZ_BAABHL010000041.1"/>
</dbReference>
<dbReference type="PANTHER" id="PTHR10953:SF102">
    <property type="entry name" value="ADENYLYLTRANSFERASE AND SULFURTRANSFERASE MOCS3"/>
    <property type="match status" value="1"/>
</dbReference>
<evidence type="ECO:0000313" key="2">
    <source>
        <dbReference type="EMBL" id="MBB4136697.1"/>
    </source>
</evidence>
<feature type="domain" description="Rhodanese" evidence="1">
    <location>
        <begin position="271"/>
        <end position="356"/>
    </location>
</feature>
<keyword evidence="2" id="KW-0548">Nucleotidyltransferase</keyword>
<dbReference type="PROSITE" id="PS50206">
    <property type="entry name" value="RHODANESE_3"/>
    <property type="match status" value="1"/>
</dbReference>
<dbReference type="InterPro" id="IPR001763">
    <property type="entry name" value="Rhodanese-like_dom"/>
</dbReference>
<dbReference type="InterPro" id="IPR036873">
    <property type="entry name" value="Rhodanese-like_dom_sf"/>
</dbReference>
<name>A0A840FB20_9ACTN</name>